<evidence type="ECO:0000256" key="7">
    <source>
        <dbReference type="ARBA" id="ARBA00022982"/>
    </source>
</evidence>
<evidence type="ECO:0000313" key="11">
    <source>
        <dbReference type="Proteomes" id="UP001163046"/>
    </source>
</evidence>
<keyword evidence="11" id="KW-1185">Reference proteome</keyword>
<comment type="subcellular location">
    <subcellularLocation>
        <location evidence="1">Mitochondrion inner membrane</location>
        <topology evidence="1">Peripheral membrane protein</topology>
        <orientation evidence="1">Matrix side</orientation>
    </subcellularLocation>
</comment>
<dbReference type="AlphaFoldDB" id="A0A9X0D946"/>
<evidence type="ECO:0000256" key="2">
    <source>
        <dbReference type="ARBA" id="ARBA00008317"/>
    </source>
</evidence>
<dbReference type="EMBL" id="MU825419">
    <property type="protein sequence ID" value="KAJ7390178.1"/>
    <property type="molecule type" value="Genomic_DNA"/>
</dbReference>
<keyword evidence="8" id="KW-0496">Mitochondrion</keyword>
<organism evidence="10 11">
    <name type="scientific">Desmophyllum pertusum</name>
    <dbReference type="NCBI Taxonomy" id="174260"/>
    <lineage>
        <taxon>Eukaryota</taxon>
        <taxon>Metazoa</taxon>
        <taxon>Cnidaria</taxon>
        <taxon>Anthozoa</taxon>
        <taxon>Hexacorallia</taxon>
        <taxon>Scleractinia</taxon>
        <taxon>Caryophylliina</taxon>
        <taxon>Caryophylliidae</taxon>
        <taxon>Desmophyllum</taxon>
    </lineage>
</organism>
<evidence type="ECO:0000256" key="4">
    <source>
        <dbReference type="ARBA" id="ARBA00022448"/>
    </source>
</evidence>
<evidence type="ECO:0000256" key="1">
    <source>
        <dbReference type="ARBA" id="ARBA00004443"/>
    </source>
</evidence>
<dbReference type="Proteomes" id="UP001163046">
    <property type="component" value="Unassembled WGS sequence"/>
</dbReference>
<dbReference type="PANTHER" id="PTHR13094">
    <property type="entry name" value="NADH-UBIQUINONE OXIDOREDUCTASE PDSW SUBUNIT"/>
    <property type="match status" value="1"/>
</dbReference>
<dbReference type="PANTHER" id="PTHR13094:SF1">
    <property type="entry name" value="NADH DEHYDROGENASE [UBIQUINONE] 1 BETA SUBCOMPLEX SUBUNIT 10"/>
    <property type="match status" value="1"/>
</dbReference>
<gene>
    <name evidence="10" type="ORF">OS493_026685</name>
</gene>
<dbReference type="InterPro" id="IPR039993">
    <property type="entry name" value="NDUFB10"/>
</dbReference>
<protein>
    <recommendedName>
        <fullName evidence="3">NADH dehydrogenase [ubiquinone] 1 beta subcomplex subunit 10</fullName>
    </recommendedName>
</protein>
<comment type="similarity">
    <text evidence="2">Belongs to the complex I NDUFB10 subunit family.</text>
</comment>
<keyword evidence="6" id="KW-0999">Mitochondrion inner membrane</keyword>
<dbReference type="InterPro" id="IPR019377">
    <property type="entry name" value="NADH_UbQ_OxRdtase_su10"/>
</dbReference>
<evidence type="ECO:0000256" key="6">
    <source>
        <dbReference type="ARBA" id="ARBA00022792"/>
    </source>
</evidence>
<sequence length="105" mass="12998">MSEKFMRRFDERMQSPSIEEIDRTDPVAFYKARERWALERVVELEVVKIYRERVKECYRREEVNSRQYCRKIVNDYMKAFEAYKKKAFFHSEDGNWTKWKVDAPV</sequence>
<dbReference type="OrthoDB" id="6017729at2759"/>
<name>A0A9X0D946_9CNID</name>
<reference evidence="10" key="1">
    <citation type="submission" date="2023-01" db="EMBL/GenBank/DDBJ databases">
        <title>Genome assembly of the deep-sea coral Lophelia pertusa.</title>
        <authorList>
            <person name="Herrera S."/>
            <person name="Cordes E."/>
        </authorList>
    </citation>
    <scope>NUCLEOTIDE SEQUENCE</scope>
    <source>
        <strain evidence="10">USNM1676648</strain>
        <tissue evidence="10">Polyp</tissue>
    </source>
</reference>
<keyword evidence="4" id="KW-0813">Transport</keyword>
<evidence type="ECO:0000313" key="10">
    <source>
        <dbReference type="EMBL" id="KAJ7390178.1"/>
    </source>
</evidence>
<keyword evidence="9" id="KW-0472">Membrane</keyword>
<dbReference type="GO" id="GO:0005743">
    <property type="term" value="C:mitochondrial inner membrane"/>
    <property type="evidence" value="ECO:0007669"/>
    <property type="project" value="UniProtKB-SubCell"/>
</dbReference>
<dbReference type="Pfam" id="PF10249">
    <property type="entry name" value="NDUFB10"/>
    <property type="match status" value="1"/>
</dbReference>
<evidence type="ECO:0000256" key="9">
    <source>
        <dbReference type="ARBA" id="ARBA00023136"/>
    </source>
</evidence>
<keyword evidence="5" id="KW-0679">Respiratory chain</keyword>
<evidence type="ECO:0000256" key="3">
    <source>
        <dbReference type="ARBA" id="ARBA00014109"/>
    </source>
</evidence>
<evidence type="ECO:0000256" key="8">
    <source>
        <dbReference type="ARBA" id="ARBA00023128"/>
    </source>
</evidence>
<dbReference type="GO" id="GO:0045271">
    <property type="term" value="C:respiratory chain complex I"/>
    <property type="evidence" value="ECO:0007669"/>
    <property type="project" value="UniProtKB-ARBA"/>
</dbReference>
<keyword evidence="7" id="KW-0249">Electron transport</keyword>
<comment type="caution">
    <text evidence="10">The sequence shown here is derived from an EMBL/GenBank/DDBJ whole genome shotgun (WGS) entry which is preliminary data.</text>
</comment>
<accession>A0A9X0D946</accession>
<evidence type="ECO:0000256" key="5">
    <source>
        <dbReference type="ARBA" id="ARBA00022660"/>
    </source>
</evidence>
<proteinExistence type="inferred from homology"/>